<proteinExistence type="predicted"/>
<evidence type="ECO:0000259" key="9">
    <source>
        <dbReference type="PROSITE" id="PS50268"/>
    </source>
</evidence>
<gene>
    <name evidence="10" type="primary">Celsr1</name>
    <name evidence="10" type="ORF">MOTALB_R15029</name>
</gene>
<dbReference type="SUPFAM" id="SSF49313">
    <property type="entry name" value="Cadherin-like"/>
    <property type="match status" value="1"/>
</dbReference>
<protein>
    <submittedName>
        <fullName evidence="10">CELR1 protein</fullName>
    </submittedName>
</protein>
<keyword evidence="7" id="KW-0472">Membrane</keyword>
<keyword evidence="2" id="KW-0812">Transmembrane</keyword>
<evidence type="ECO:0000256" key="3">
    <source>
        <dbReference type="ARBA" id="ARBA00022737"/>
    </source>
</evidence>
<reference evidence="10 11" key="1">
    <citation type="submission" date="2019-09" db="EMBL/GenBank/DDBJ databases">
        <title>Bird 10,000 Genomes (B10K) Project - Family phase.</title>
        <authorList>
            <person name="Zhang G."/>
        </authorList>
    </citation>
    <scope>NUCLEOTIDE SEQUENCE [LARGE SCALE GENOMIC DNA]</scope>
    <source>
        <strain evidence="10">B10K-DU-001-75</strain>
        <tissue evidence="10">Muscle</tissue>
    </source>
</reference>
<dbReference type="CDD" id="cd11304">
    <property type="entry name" value="Cadherin_repeat"/>
    <property type="match status" value="1"/>
</dbReference>
<dbReference type="PANTHER" id="PTHR24025:SF33">
    <property type="entry name" value="CADHERIN EGF LAG SEVEN-PASS G-TYPE RECEPTOR 1-RELATED"/>
    <property type="match status" value="1"/>
</dbReference>
<dbReference type="AlphaFoldDB" id="A0A7K5CH56"/>
<dbReference type="GO" id="GO:0016020">
    <property type="term" value="C:membrane"/>
    <property type="evidence" value="ECO:0007669"/>
    <property type="project" value="UniProtKB-SubCell"/>
</dbReference>
<keyword evidence="3" id="KW-0677">Repeat</keyword>
<evidence type="ECO:0000313" key="11">
    <source>
        <dbReference type="Proteomes" id="UP000532252"/>
    </source>
</evidence>
<dbReference type="GO" id="GO:0005509">
    <property type="term" value="F:calcium ion binding"/>
    <property type="evidence" value="ECO:0007669"/>
    <property type="project" value="UniProtKB-UniRule"/>
</dbReference>
<comment type="caution">
    <text evidence="10">The sequence shown here is derived from an EMBL/GenBank/DDBJ whole genome shotgun (WGS) entry which is preliminary data.</text>
</comment>
<dbReference type="GO" id="GO:0007156">
    <property type="term" value="P:homophilic cell adhesion via plasma membrane adhesion molecules"/>
    <property type="evidence" value="ECO:0007669"/>
    <property type="project" value="InterPro"/>
</dbReference>
<keyword evidence="11" id="KW-1185">Reference proteome</keyword>
<evidence type="ECO:0000256" key="8">
    <source>
        <dbReference type="PROSITE-ProRule" id="PRU00043"/>
    </source>
</evidence>
<evidence type="ECO:0000256" key="2">
    <source>
        <dbReference type="ARBA" id="ARBA00022692"/>
    </source>
</evidence>
<evidence type="ECO:0000256" key="4">
    <source>
        <dbReference type="ARBA" id="ARBA00022837"/>
    </source>
</evidence>
<comment type="subcellular location">
    <subcellularLocation>
        <location evidence="1">Membrane</location>
    </subcellularLocation>
</comment>
<evidence type="ECO:0000313" key="10">
    <source>
        <dbReference type="EMBL" id="NWS06969.1"/>
    </source>
</evidence>
<dbReference type="PANTHER" id="PTHR24025">
    <property type="entry name" value="DESMOGLEIN FAMILY MEMBER"/>
    <property type="match status" value="1"/>
</dbReference>
<name>A0A7K5CH56_MOTAL</name>
<evidence type="ECO:0000256" key="5">
    <source>
        <dbReference type="ARBA" id="ARBA00022889"/>
    </source>
</evidence>
<dbReference type="PRINTS" id="PR00205">
    <property type="entry name" value="CADHERIN"/>
</dbReference>
<dbReference type="EMBL" id="VXBE01010314">
    <property type="protein sequence ID" value="NWS06969.1"/>
    <property type="molecule type" value="Genomic_DNA"/>
</dbReference>
<evidence type="ECO:0000256" key="1">
    <source>
        <dbReference type="ARBA" id="ARBA00004370"/>
    </source>
</evidence>
<accession>A0A7K5CH56</accession>
<feature type="domain" description="Cadherin" evidence="9">
    <location>
        <begin position="5"/>
        <end position="70"/>
    </location>
</feature>
<keyword evidence="6" id="KW-1133">Transmembrane helix</keyword>
<feature type="non-terminal residue" evidence="10">
    <location>
        <position position="70"/>
    </location>
</feature>
<keyword evidence="5" id="KW-0130">Cell adhesion</keyword>
<evidence type="ECO:0000256" key="6">
    <source>
        <dbReference type="ARBA" id="ARBA00022989"/>
    </source>
</evidence>
<dbReference type="Gene3D" id="2.60.40.60">
    <property type="entry name" value="Cadherins"/>
    <property type="match status" value="1"/>
</dbReference>
<feature type="non-terminal residue" evidence="10">
    <location>
        <position position="1"/>
    </location>
</feature>
<keyword evidence="4 8" id="KW-0106">Calcium</keyword>
<dbReference type="InterPro" id="IPR050971">
    <property type="entry name" value="Cadherin-domain_protein"/>
</dbReference>
<organism evidence="10 11">
    <name type="scientific">Motacilla alba</name>
    <name type="common">White wagtail</name>
    <name type="synonym">Pied wagtail</name>
    <dbReference type="NCBI Taxonomy" id="45807"/>
    <lineage>
        <taxon>Eukaryota</taxon>
        <taxon>Metazoa</taxon>
        <taxon>Chordata</taxon>
        <taxon>Craniata</taxon>
        <taxon>Vertebrata</taxon>
        <taxon>Euteleostomi</taxon>
        <taxon>Archelosauria</taxon>
        <taxon>Archosauria</taxon>
        <taxon>Dinosauria</taxon>
        <taxon>Saurischia</taxon>
        <taxon>Theropoda</taxon>
        <taxon>Coelurosauria</taxon>
        <taxon>Aves</taxon>
        <taxon>Neognathae</taxon>
        <taxon>Neoaves</taxon>
        <taxon>Telluraves</taxon>
        <taxon>Australaves</taxon>
        <taxon>Passeriformes</taxon>
        <taxon>Passeroidea</taxon>
        <taxon>Motacillidae</taxon>
        <taxon>Motacilla</taxon>
    </lineage>
</organism>
<sequence length="70" mass="7279">APIFVSTPFQATVLENVPLGYSVLHIQAVDADSGENARLEYKLIEMAPSTGGAPVAGDSGFPFQINNSTG</sequence>
<dbReference type="PROSITE" id="PS50268">
    <property type="entry name" value="CADHERIN_2"/>
    <property type="match status" value="1"/>
</dbReference>
<dbReference type="InterPro" id="IPR002126">
    <property type="entry name" value="Cadherin-like_dom"/>
</dbReference>
<dbReference type="InterPro" id="IPR015919">
    <property type="entry name" value="Cadherin-like_sf"/>
</dbReference>
<dbReference type="GO" id="GO:0005911">
    <property type="term" value="C:cell-cell junction"/>
    <property type="evidence" value="ECO:0007669"/>
    <property type="project" value="TreeGrafter"/>
</dbReference>
<dbReference type="Proteomes" id="UP000532252">
    <property type="component" value="Unassembled WGS sequence"/>
</dbReference>
<evidence type="ECO:0000256" key="7">
    <source>
        <dbReference type="ARBA" id="ARBA00023136"/>
    </source>
</evidence>